<keyword evidence="3" id="KW-1185">Reference proteome</keyword>
<organism evidence="2 3">
    <name type="scientific">Colocasia esculenta</name>
    <name type="common">Wild taro</name>
    <name type="synonym">Arum esculentum</name>
    <dbReference type="NCBI Taxonomy" id="4460"/>
    <lineage>
        <taxon>Eukaryota</taxon>
        <taxon>Viridiplantae</taxon>
        <taxon>Streptophyta</taxon>
        <taxon>Embryophyta</taxon>
        <taxon>Tracheophyta</taxon>
        <taxon>Spermatophyta</taxon>
        <taxon>Magnoliopsida</taxon>
        <taxon>Liliopsida</taxon>
        <taxon>Araceae</taxon>
        <taxon>Aroideae</taxon>
        <taxon>Colocasieae</taxon>
        <taxon>Colocasia</taxon>
    </lineage>
</organism>
<gene>
    <name evidence="2" type="ORF">Taro_010176</name>
</gene>
<feature type="region of interest" description="Disordered" evidence="1">
    <location>
        <begin position="124"/>
        <end position="149"/>
    </location>
</feature>
<evidence type="ECO:0000313" key="3">
    <source>
        <dbReference type="Proteomes" id="UP000652761"/>
    </source>
</evidence>
<dbReference type="OrthoDB" id="657187at2759"/>
<accession>A0A843U2A7</accession>
<dbReference type="AlphaFoldDB" id="A0A843U2A7"/>
<name>A0A843U2A7_COLES</name>
<evidence type="ECO:0000256" key="1">
    <source>
        <dbReference type="SAM" id="MobiDB-lite"/>
    </source>
</evidence>
<evidence type="ECO:0000313" key="2">
    <source>
        <dbReference type="EMBL" id="MQL77758.1"/>
    </source>
</evidence>
<protein>
    <submittedName>
        <fullName evidence="2">Uncharacterized protein</fullName>
    </submittedName>
</protein>
<sequence length="149" mass="16449">MEYGRGDSVSSSSSLKQRIRSSNCFSCCFRGYGGEGDALDSAGESRPPSLIRSSSVWIRSRAQDLPELKDKCRSFISRIRRPRGGRQPSADFRYDPLSYALNFDEGPDFDDEEEISPAEFRYRSFSSRLPPTPPQPAPAVGAGKGIACN</sequence>
<proteinExistence type="predicted"/>
<dbReference type="PANTHER" id="PTHR33168">
    <property type="entry name" value="STRESS INDUCED PROTEIN-RELATED"/>
    <property type="match status" value="1"/>
</dbReference>
<dbReference type="EMBL" id="NMUH01000365">
    <property type="protein sequence ID" value="MQL77758.1"/>
    <property type="molecule type" value="Genomic_DNA"/>
</dbReference>
<reference evidence="2" key="1">
    <citation type="submission" date="2017-07" db="EMBL/GenBank/DDBJ databases">
        <title>Taro Niue Genome Assembly and Annotation.</title>
        <authorList>
            <person name="Atibalentja N."/>
            <person name="Keating K."/>
            <person name="Fields C.J."/>
        </authorList>
    </citation>
    <scope>NUCLEOTIDE SEQUENCE</scope>
    <source>
        <strain evidence="2">Niue_2</strain>
        <tissue evidence="2">Leaf</tissue>
    </source>
</reference>
<comment type="caution">
    <text evidence="2">The sequence shown here is derived from an EMBL/GenBank/DDBJ whole genome shotgun (WGS) entry which is preliminary data.</text>
</comment>
<dbReference type="Proteomes" id="UP000652761">
    <property type="component" value="Unassembled WGS sequence"/>
</dbReference>